<dbReference type="Proteomes" id="UP000821853">
    <property type="component" value="Unassembled WGS sequence"/>
</dbReference>
<dbReference type="EMBL" id="JABSTR010002413">
    <property type="protein sequence ID" value="KAH9384441.1"/>
    <property type="molecule type" value="Genomic_DNA"/>
</dbReference>
<dbReference type="AlphaFoldDB" id="A0A9J6HBX7"/>
<sequence length="109" mass="12817">MFPLQSWNRKTGRLFIQASYILRVMMAVSRIVPGQAPYCYHCAQRGGQPPRRLQFTDKPQEPAALDTKSVTEKEFFAAIDRITNEIRRRFEQPGMEQLIGLERIFRRRC</sequence>
<evidence type="ECO:0000313" key="1">
    <source>
        <dbReference type="EMBL" id="KAH9384441.1"/>
    </source>
</evidence>
<dbReference type="VEuPathDB" id="VectorBase:HLOH_052571"/>
<proteinExistence type="predicted"/>
<evidence type="ECO:0000313" key="2">
    <source>
        <dbReference type="Proteomes" id="UP000821853"/>
    </source>
</evidence>
<name>A0A9J6HBX7_HAELO</name>
<keyword evidence="2" id="KW-1185">Reference proteome</keyword>
<gene>
    <name evidence="1" type="ORF">HPB48_026448</name>
</gene>
<organism evidence="1 2">
    <name type="scientific">Haemaphysalis longicornis</name>
    <name type="common">Bush tick</name>
    <dbReference type="NCBI Taxonomy" id="44386"/>
    <lineage>
        <taxon>Eukaryota</taxon>
        <taxon>Metazoa</taxon>
        <taxon>Ecdysozoa</taxon>
        <taxon>Arthropoda</taxon>
        <taxon>Chelicerata</taxon>
        <taxon>Arachnida</taxon>
        <taxon>Acari</taxon>
        <taxon>Parasitiformes</taxon>
        <taxon>Ixodida</taxon>
        <taxon>Ixodoidea</taxon>
        <taxon>Ixodidae</taxon>
        <taxon>Haemaphysalinae</taxon>
        <taxon>Haemaphysalis</taxon>
    </lineage>
</organism>
<protein>
    <submittedName>
        <fullName evidence="1">Uncharacterized protein</fullName>
    </submittedName>
</protein>
<accession>A0A9J6HBX7</accession>
<reference evidence="1 2" key="1">
    <citation type="journal article" date="2020" name="Cell">
        <title>Large-Scale Comparative Analyses of Tick Genomes Elucidate Their Genetic Diversity and Vector Capacities.</title>
        <authorList>
            <consortium name="Tick Genome and Microbiome Consortium (TIGMIC)"/>
            <person name="Jia N."/>
            <person name="Wang J."/>
            <person name="Shi W."/>
            <person name="Du L."/>
            <person name="Sun Y."/>
            <person name="Zhan W."/>
            <person name="Jiang J.F."/>
            <person name="Wang Q."/>
            <person name="Zhang B."/>
            <person name="Ji P."/>
            <person name="Bell-Sakyi L."/>
            <person name="Cui X.M."/>
            <person name="Yuan T.T."/>
            <person name="Jiang B.G."/>
            <person name="Yang W.F."/>
            <person name="Lam T.T."/>
            <person name="Chang Q.C."/>
            <person name="Ding S.J."/>
            <person name="Wang X.J."/>
            <person name="Zhu J.G."/>
            <person name="Ruan X.D."/>
            <person name="Zhao L."/>
            <person name="Wei J.T."/>
            <person name="Ye R.Z."/>
            <person name="Que T.C."/>
            <person name="Du C.H."/>
            <person name="Zhou Y.H."/>
            <person name="Cheng J.X."/>
            <person name="Dai P.F."/>
            <person name="Guo W.B."/>
            <person name="Han X.H."/>
            <person name="Huang E.J."/>
            <person name="Li L.F."/>
            <person name="Wei W."/>
            <person name="Gao Y.C."/>
            <person name="Liu J.Z."/>
            <person name="Shao H.Z."/>
            <person name="Wang X."/>
            <person name="Wang C.C."/>
            <person name="Yang T.C."/>
            <person name="Huo Q.B."/>
            <person name="Li W."/>
            <person name="Chen H.Y."/>
            <person name="Chen S.E."/>
            <person name="Zhou L.G."/>
            <person name="Ni X.B."/>
            <person name="Tian J.H."/>
            <person name="Sheng Y."/>
            <person name="Liu T."/>
            <person name="Pan Y.S."/>
            <person name="Xia L.Y."/>
            <person name="Li J."/>
            <person name="Zhao F."/>
            <person name="Cao W.C."/>
        </authorList>
    </citation>
    <scope>NUCLEOTIDE SEQUENCE [LARGE SCALE GENOMIC DNA]</scope>
    <source>
        <strain evidence="1">HaeL-2018</strain>
    </source>
</reference>
<comment type="caution">
    <text evidence="1">The sequence shown here is derived from an EMBL/GenBank/DDBJ whole genome shotgun (WGS) entry which is preliminary data.</text>
</comment>